<protein>
    <submittedName>
        <fullName evidence="3">ABC transporter substrate-binding protein</fullName>
    </submittedName>
</protein>
<feature type="signal peptide" evidence="2">
    <location>
        <begin position="1"/>
        <end position="17"/>
    </location>
</feature>
<evidence type="ECO:0000256" key="2">
    <source>
        <dbReference type="SAM" id="SignalP"/>
    </source>
</evidence>
<keyword evidence="4" id="KW-1185">Reference proteome</keyword>
<accession>A0ABV7DUF9</accession>
<comment type="caution">
    <text evidence="3">The sequence shown here is derived from an EMBL/GenBank/DDBJ whole genome shotgun (WGS) entry which is preliminary data.</text>
</comment>
<keyword evidence="1 2" id="KW-0732">Signal</keyword>
<dbReference type="Proteomes" id="UP001595445">
    <property type="component" value="Unassembled WGS sequence"/>
</dbReference>
<evidence type="ECO:0000313" key="4">
    <source>
        <dbReference type="Proteomes" id="UP001595445"/>
    </source>
</evidence>
<dbReference type="PANTHER" id="PTHR30006:SF25">
    <property type="entry name" value="PHOSPHOGLYCERATE TRANSPORT REGULATORY PROTEIN PGTC"/>
    <property type="match status" value="1"/>
</dbReference>
<dbReference type="PANTHER" id="PTHR30006">
    <property type="entry name" value="THIAMINE-BINDING PERIPLASMIC PROTEIN-RELATED"/>
    <property type="match status" value="1"/>
</dbReference>
<name>A0ABV7DUF9_9RHOB</name>
<sequence length="348" mass="37668">MRLPFALLLCLALPARGDVVVFPAPEGGGRELVVYSSLDSPLARPLIEAFQRRVPDVAVRYEDLLTGEIAERVTAETDAGRATADLVFSSAMDVTVKLANDGYARPVQVPGAQDWPGWAGWRDMVFALTFEPAVIVYHKPSFPDGPPDTRAALIDWLATAPKGAVGTYDIARSAVGYLFLMRDQEHFADLWPLVQAMGRAGVQVFPTSREVIEGVNAGRLQLGYNVLGSYAADQTLRLPDLGLVLPRDYVVVVSRVALVPRAAEAPDLGEAFLEFLMSREGQTVLAERLRLPAVSLEVAGKDSAAAMQEALGARLRPVPVSPGLLAYLDAASRARVLAEWRKALESHE</sequence>
<evidence type="ECO:0000313" key="3">
    <source>
        <dbReference type="EMBL" id="MFC3085738.1"/>
    </source>
</evidence>
<feature type="chain" id="PRO_5046319828" evidence="2">
    <location>
        <begin position="18"/>
        <end position="348"/>
    </location>
</feature>
<dbReference type="Gene3D" id="3.40.190.10">
    <property type="entry name" value="Periplasmic binding protein-like II"/>
    <property type="match status" value="2"/>
</dbReference>
<reference evidence="4" key="1">
    <citation type="journal article" date="2019" name="Int. J. Syst. Evol. Microbiol.">
        <title>The Global Catalogue of Microorganisms (GCM) 10K type strain sequencing project: providing services to taxonomists for standard genome sequencing and annotation.</title>
        <authorList>
            <consortium name="The Broad Institute Genomics Platform"/>
            <consortium name="The Broad Institute Genome Sequencing Center for Infectious Disease"/>
            <person name="Wu L."/>
            <person name="Ma J."/>
        </authorList>
    </citation>
    <scope>NUCLEOTIDE SEQUENCE [LARGE SCALE GENOMIC DNA]</scope>
    <source>
        <strain evidence="4">KCTC 62102</strain>
    </source>
</reference>
<dbReference type="EMBL" id="JBHRSM010000011">
    <property type="protein sequence ID" value="MFC3085738.1"/>
    <property type="molecule type" value="Genomic_DNA"/>
</dbReference>
<proteinExistence type="predicted"/>
<gene>
    <name evidence="3" type="ORF">ACFOD6_06710</name>
</gene>
<evidence type="ECO:0000256" key="1">
    <source>
        <dbReference type="ARBA" id="ARBA00022729"/>
    </source>
</evidence>
<dbReference type="SUPFAM" id="SSF53850">
    <property type="entry name" value="Periplasmic binding protein-like II"/>
    <property type="match status" value="1"/>
</dbReference>
<dbReference type="Pfam" id="PF13531">
    <property type="entry name" value="SBP_bac_11"/>
    <property type="match status" value="1"/>
</dbReference>
<dbReference type="RefSeq" id="WP_197641996.1">
    <property type="nucleotide sequence ID" value="NZ_JAEACP010000002.1"/>
</dbReference>
<organism evidence="3 4">
    <name type="scientific">Tabrizicola soli</name>
    <dbReference type="NCBI Taxonomy" id="2185115"/>
    <lineage>
        <taxon>Bacteria</taxon>
        <taxon>Pseudomonadati</taxon>
        <taxon>Pseudomonadota</taxon>
        <taxon>Alphaproteobacteria</taxon>
        <taxon>Rhodobacterales</taxon>
        <taxon>Paracoccaceae</taxon>
        <taxon>Tabrizicola</taxon>
    </lineage>
</organism>